<protein>
    <submittedName>
        <fullName evidence="2">Helix-turn-helix domain-containing protein</fullName>
    </submittedName>
</protein>
<evidence type="ECO:0000259" key="1">
    <source>
        <dbReference type="PROSITE" id="PS50943"/>
    </source>
</evidence>
<sequence length="134" mass="14831">MSSLQERLSAIRKATGLSQAAFGAEFGLSDRAYKNYELGIRELPLAVALGIADKYDVNISWLLTGEGARTGPETRDALKAAVIAVREHFIEEGQTPSPDYESDVVQYVFDEILREGGINPTRMDAYFKTLRKDS</sequence>
<dbReference type="SMART" id="SM00530">
    <property type="entry name" value="HTH_XRE"/>
    <property type="match status" value="1"/>
</dbReference>
<dbReference type="Pfam" id="PF01381">
    <property type="entry name" value="HTH_3"/>
    <property type="match status" value="1"/>
</dbReference>
<keyword evidence="3" id="KW-1185">Reference proteome</keyword>
<name>A0A8J8MTP9_9RHOB</name>
<dbReference type="RefSeq" id="WP_211783497.1">
    <property type="nucleotide sequence ID" value="NZ_CP047289.1"/>
</dbReference>
<evidence type="ECO:0000313" key="3">
    <source>
        <dbReference type="Proteomes" id="UP000679284"/>
    </source>
</evidence>
<dbReference type="PROSITE" id="PS50943">
    <property type="entry name" value="HTH_CROC1"/>
    <property type="match status" value="1"/>
</dbReference>
<dbReference type="KEGG" id="fap:GR316_08340"/>
<dbReference type="CDD" id="cd00093">
    <property type="entry name" value="HTH_XRE"/>
    <property type="match status" value="1"/>
</dbReference>
<accession>A0A8J8MTP9</accession>
<proteinExistence type="predicted"/>
<dbReference type="Proteomes" id="UP000679284">
    <property type="component" value="Chromosome"/>
</dbReference>
<dbReference type="GO" id="GO:0003677">
    <property type="term" value="F:DNA binding"/>
    <property type="evidence" value="ECO:0007669"/>
    <property type="project" value="InterPro"/>
</dbReference>
<organism evidence="2 3">
    <name type="scientific">Falsirhodobacter algicola</name>
    <dbReference type="NCBI Taxonomy" id="2692330"/>
    <lineage>
        <taxon>Bacteria</taxon>
        <taxon>Pseudomonadati</taxon>
        <taxon>Pseudomonadota</taxon>
        <taxon>Alphaproteobacteria</taxon>
        <taxon>Rhodobacterales</taxon>
        <taxon>Paracoccaceae</taxon>
        <taxon>Falsirhodobacter</taxon>
    </lineage>
</organism>
<gene>
    <name evidence="2" type="ORF">GR316_08340</name>
</gene>
<dbReference type="EMBL" id="CP047289">
    <property type="protein sequence ID" value="QUS36277.1"/>
    <property type="molecule type" value="Genomic_DNA"/>
</dbReference>
<dbReference type="InterPro" id="IPR010982">
    <property type="entry name" value="Lambda_DNA-bd_dom_sf"/>
</dbReference>
<dbReference type="AlphaFoldDB" id="A0A8J8MTP9"/>
<dbReference type="InterPro" id="IPR001387">
    <property type="entry name" value="Cro/C1-type_HTH"/>
</dbReference>
<feature type="domain" description="HTH cro/C1-type" evidence="1">
    <location>
        <begin position="8"/>
        <end position="62"/>
    </location>
</feature>
<reference evidence="2" key="1">
    <citation type="submission" date="2020-01" db="EMBL/GenBank/DDBJ databases">
        <authorList>
            <person name="Yang Y."/>
            <person name="Kwon Y.M."/>
        </authorList>
    </citation>
    <scope>NUCLEOTIDE SEQUENCE</scope>
    <source>
        <strain evidence="2">PG104</strain>
    </source>
</reference>
<dbReference type="SUPFAM" id="SSF47413">
    <property type="entry name" value="lambda repressor-like DNA-binding domains"/>
    <property type="match status" value="1"/>
</dbReference>
<dbReference type="Gene3D" id="1.10.260.40">
    <property type="entry name" value="lambda repressor-like DNA-binding domains"/>
    <property type="match status" value="1"/>
</dbReference>
<evidence type="ECO:0000313" key="2">
    <source>
        <dbReference type="EMBL" id="QUS36277.1"/>
    </source>
</evidence>